<proteinExistence type="predicted"/>
<evidence type="ECO:0000313" key="1">
    <source>
        <dbReference type="EMBL" id="TFK96073.1"/>
    </source>
</evidence>
<reference evidence="1 2" key="1">
    <citation type="journal article" date="2019" name="Nat. Ecol. Evol.">
        <title>Megaphylogeny resolves global patterns of mushroom evolution.</title>
        <authorList>
            <person name="Varga T."/>
            <person name="Krizsan K."/>
            <person name="Foldi C."/>
            <person name="Dima B."/>
            <person name="Sanchez-Garcia M."/>
            <person name="Sanchez-Ramirez S."/>
            <person name="Szollosi G.J."/>
            <person name="Szarkandi J.G."/>
            <person name="Papp V."/>
            <person name="Albert L."/>
            <person name="Andreopoulos W."/>
            <person name="Angelini C."/>
            <person name="Antonin V."/>
            <person name="Barry K.W."/>
            <person name="Bougher N.L."/>
            <person name="Buchanan P."/>
            <person name="Buyck B."/>
            <person name="Bense V."/>
            <person name="Catcheside P."/>
            <person name="Chovatia M."/>
            <person name="Cooper J."/>
            <person name="Damon W."/>
            <person name="Desjardin D."/>
            <person name="Finy P."/>
            <person name="Geml J."/>
            <person name="Haridas S."/>
            <person name="Hughes K."/>
            <person name="Justo A."/>
            <person name="Karasinski D."/>
            <person name="Kautmanova I."/>
            <person name="Kiss B."/>
            <person name="Kocsube S."/>
            <person name="Kotiranta H."/>
            <person name="LaButti K.M."/>
            <person name="Lechner B.E."/>
            <person name="Liimatainen K."/>
            <person name="Lipzen A."/>
            <person name="Lukacs Z."/>
            <person name="Mihaltcheva S."/>
            <person name="Morgado L.N."/>
            <person name="Niskanen T."/>
            <person name="Noordeloos M.E."/>
            <person name="Ohm R.A."/>
            <person name="Ortiz-Santana B."/>
            <person name="Ovrebo C."/>
            <person name="Racz N."/>
            <person name="Riley R."/>
            <person name="Savchenko A."/>
            <person name="Shiryaev A."/>
            <person name="Soop K."/>
            <person name="Spirin V."/>
            <person name="Szebenyi C."/>
            <person name="Tomsovsky M."/>
            <person name="Tulloss R.E."/>
            <person name="Uehling J."/>
            <person name="Grigoriev I.V."/>
            <person name="Vagvolgyi C."/>
            <person name="Papp T."/>
            <person name="Martin F.M."/>
            <person name="Miettinen O."/>
            <person name="Hibbett D.S."/>
            <person name="Nagy L.G."/>
        </authorList>
    </citation>
    <scope>NUCLEOTIDE SEQUENCE [LARGE SCALE GENOMIC DNA]</scope>
    <source>
        <strain evidence="1 2">CBS 309.79</strain>
    </source>
</reference>
<organism evidence="1 2">
    <name type="scientific">Pterulicium gracile</name>
    <dbReference type="NCBI Taxonomy" id="1884261"/>
    <lineage>
        <taxon>Eukaryota</taxon>
        <taxon>Fungi</taxon>
        <taxon>Dikarya</taxon>
        <taxon>Basidiomycota</taxon>
        <taxon>Agaricomycotina</taxon>
        <taxon>Agaricomycetes</taxon>
        <taxon>Agaricomycetidae</taxon>
        <taxon>Agaricales</taxon>
        <taxon>Pleurotineae</taxon>
        <taxon>Pterulaceae</taxon>
        <taxon>Pterulicium</taxon>
    </lineage>
</organism>
<sequence>MRDDGSRGYYCLWRLRDVYLPDGLLANTSVVSLVQQVGSIASANAPTLEYETFLESECATREAVLSVGAYLLLVETQGQVSLRYRNFGSTANGSGMCWSRLVFWLNGEYDGSGKRSSTTACSRTVEERHKQRRNGILHLKLVEVEILMRAESIWSHGPQASIVERLSIRSLKRLEEWPSELLS</sequence>
<protein>
    <submittedName>
        <fullName evidence="1">Uncharacterized protein</fullName>
    </submittedName>
</protein>
<gene>
    <name evidence="1" type="ORF">BDV98DRAFT_586611</name>
</gene>
<evidence type="ECO:0000313" key="2">
    <source>
        <dbReference type="Proteomes" id="UP000305067"/>
    </source>
</evidence>
<dbReference type="Proteomes" id="UP000305067">
    <property type="component" value="Unassembled WGS sequence"/>
</dbReference>
<dbReference type="EMBL" id="ML178867">
    <property type="protein sequence ID" value="TFK96073.1"/>
    <property type="molecule type" value="Genomic_DNA"/>
</dbReference>
<keyword evidence="2" id="KW-1185">Reference proteome</keyword>
<dbReference type="AlphaFoldDB" id="A0A5C3QCA0"/>
<name>A0A5C3QCA0_9AGAR</name>
<accession>A0A5C3QCA0</accession>